<dbReference type="PANTHER" id="PTHR43877:SF2">
    <property type="entry name" value="AMINOALKYLPHOSPHONATE N-ACETYLTRANSFERASE-RELATED"/>
    <property type="match status" value="1"/>
</dbReference>
<evidence type="ECO:0000313" key="4">
    <source>
        <dbReference type="EMBL" id="PWF27672.1"/>
    </source>
</evidence>
<organism evidence="4 5">
    <name type="scientific">Ancrocorticia populi</name>
    <dbReference type="NCBI Taxonomy" id="2175228"/>
    <lineage>
        <taxon>Bacteria</taxon>
        <taxon>Bacillati</taxon>
        <taxon>Actinomycetota</taxon>
        <taxon>Actinomycetes</taxon>
        <taxon>Actinomycetales</taxon>
        <taxon>Actinomycetaceae</taxon>
        <taxon>Ancrocorticia</taxon>
    </lineage>
</organism>
<sequence>MTIELKRCREADVDVLVAISVDTFVEAFGDQNTPENIEIYIQQSLTRDVLLAELRMAGSEFYLLVADSAVAGYLKINTGVAQSEAMGDAALEVERIYALAAFKGQGLGALMMNRAVAIAKERGLDTVWLGVWEHNDPARGFYRHLGFEQFGEHSFMLGTDPQTDLLMKLGI</sequence>
<dbReference type="Gene3D" id="3.40.630.30">
    <property type="match status" value="1"/>
</dbReference>
<dbReference type="InterPro" id="IPR050832">
    <property type="entry name" value="Bact_Acetyltransf"/>
</dbReference>
<proteinExistence type="predicted"/>
<protein>
    <submittedName>
        <fullName evidence="4">GNAT family N-acetyltransferase</fullName>
    </submittedName>
</protein>
<gene>
    <name evidence="4" type="ORF">DD236_04670</name>
</gene>
<dbReference type="InterPro" id="IPR016181">
    <property type="entry name" value="Acyl_CoA_acyltransferase"/>
</dbReference>
<evidence type="ECO:0000256" key="1">
    <source>
        <dbReference type="ARBA" id="ARBA00022679"/>
    </source>
</evidence>
<dbReference type="CDD" id="cd04301">
    <property type="entry name" value="NAT_SF"/>
    <property type="match status" value="1"/>
</dbReference>
<comment type="caution">
    <text evidence="4">The sequence shown here is derived from an EMBL/GenBank/DDBJ whole genome shotgun (WGS) entry which is preliminary data.</text>
</comment>
<dbReference type="RefSeq" id="WP_109093168.1">
    <property type="nucleotide sequence ID" value="NZ_CAMELQ010000031.1"/>
</dbReference>
<dbReference type="PANTHER" id="PTHR43877">
    <property type="entry name" value="AMINOALKYLPHOSPHONATE N-ACETYLTRANSFERASE-RELATED-RELATED"/>
    <property type="match status" value="1"/>
</dbReference>
<dbReference type="AlphaFoldDB" id="A0A2V1KA76"/>
<evidence type="ECO:0000259" key="3">
    <source>
        <dbReference type="PROSITE" id="PS51186"/>
    </source>
</evidence>
<evidence type="ECO:0000313" key="5">
    <source>
        <dbReference type="Proteomes" id="UP000245283"/>
    </source>
</evidence>
<evidence type="ECO:0000256" key="2">
    <source>
        <dbReference type="ARBA" id="ARBA00023315"/>
    </source>
</evidence>
<keyword evidence="5" id="KW-1185">Reference proteome</keyword>
<dbReference type="EMBL" id="QETB01000001">
    <property type="protein sequence ID" value="PWF27672.1"/>
    <property type="molecule type" value="Genomic_DNA"/>
</dbReference>
<keyword evidence="2" id="KW-0012">Acyltransferase</keyword>
<keyword evidence="1 4" id="KW-0808">Transferase</keyword>
<reference evidence="5" key="1">
    <citation type="submission" date="2018-05" db="EMBL/GenBank/DDBJ databases">
        <authorList>
            <person name="Li Y."/>
        </authorList>
    </citation>
    <scope>NUCLEOTIDE SEQUENCE [LARGE SCALE GENOMIC DNA]</scope>
    <source>
        <strain evidence="5">sk1b4</strain>
    </source>
</reference>
<dbReference type="PROSITE" id="PS51186">
    <property type="entry name" value="GNAT"/>
    <property type="match status" value="1"/>
</dbReference>
<dbReference type="Proteomes" id="UP000245283">
    <property type="component" value="Unassembled WGS sequence"/>
</dbReference>
<dbReference type="GO" id="GO:0016747">
    <property type="term" value="F:acyltransferase activity, transferring groups other than amino-acyl groups"/>
    <property type="evidence" value="ECO:0007669"/>
    <property type="project" value="InterPro"/>
</dbReference>
<feature type="domain" description="N-acetyltransferase" evidence="3">
    <location>
        <begin position="3"/>
        <end position="171"/>
    </location>
</feature>
<name>A0A2V1KA76_9ACTO</name>
<accession>A0A2V1KA76</accession>
<dbReference type="Pfam" id="PF00583">
    <property type="entry name" value="Acetyltransf_1"/>
    <property type="match status" value="1"/>
</dbReference>
<dbReference type="InterPro" id="IPR000182">
    <property type="entry name" value="GNAT_dom"/>
</dbReference>
<dbReference type="SUPFAM" id="SSF55729">
    <property type="entry name" value="Acyl-CoA N-acyltransferases (Nat)"/>
    <property type="match status" value="1"/>
</dbReference>